<dbReference type="InterPro" id="IPR002941">
    <property type="entry name" value="DNA_methylase_N4/N6"/>
</dbReference>
<protein>
    <recommendedName>
        <fullName evidence="5">Methyltransferase</fullName>
        <ecNumber evidence="5">2.1.1.-</ecNumber>
    </recommendedName>
</protein>
<dbReference type="CDD" id="cd02440">
    <property type="entry name" value="AdoMet_MTases"/>
    <property type="match status" value="1"/>
</dbReference>
<dbReference type="Proteomes" id="UP001148455">
    <property type="component" value="Unassembled WGS sequence"/>
</dbReference>
<dbReference type="GO" id="GO:0003677">
    <property type="term" value="F:DNA binding"/>
    <property type="evidence" value="ECO:0007669"/>
    <property type="project" value="InterPro"/>
</dbReference>
<dbReference type="PROSITE" id="PS00092">
    <property type="entry name" value="N6_MTASE"/>
    <property type="match status" value="1"/>
</dbReference>
<dbReference type="InterPro" id="IPR029063">
    <property type="entry name" value="SAM-dependent_MTases_sf"/>
</dbReference>
<dbReference type="Gene3D" id="3.40.50.150">
    <property type="entry name" value="Vaccinia Virus protein VP39"/>
    <property type="match status" value="1"/>
</dbReference>
<dbReference type="EMBL" id="JAPZED010000021">
    <property type="protein sequence ID" value="MCZ7695104.1"/>
    <property type="molecule type" value="Genomic_DNA"/>
</dbReference>
<feature type="domain" description="DNA methylase N-4/N-6" evidence="6">
    <location>
        <begin position="29"/>
        <end position="237"/>
    </location>
</feature>
<dbReference type="AlphaFoldDB" id="A0A9X3HHX8"/>
<keyword evidence="4" id="KW-0680">Restriction system</keyword>
<dbReference type="PRINTS" id="PR00508">
    <property type="entry name" value="S21N4MTFRASE"/>
</dbReference>
<evidence type="ECO:0000256" key="2">
    <source>
        <dbReference type="ARBA" id="ARBA00022603"/>
    </source>
</evidence>
<evidence type="ECO:0000256" key="4">
    <source>
        <dbReference type="ARBA" id="ARBA00022747"/>
    </source>
</evidence>
<evidence type="ECO:0000256" key="1">
    <source>
        <dbReference type="ARBA" id="ARBA00006594"/>
    </source>
</evidence>
<dbReference type="GO" id="GO:0009307">
    <property type="term" value="P:DNA restriction-modification system"/>
    <property type="evidence" value="ECO:0007669"/>
    <property type="project" value="UniProtKB-KW"/>
</dbReference>
<comment type="caution">
    <text evidence="7">The sequence shown here is derived from an EMBL/GenBank/DDBJ whole genome shotgun (WGS) entry which is preliminary data.</text>
</comment>
<comment type="similarity">
    <text evidence="1 5">Belongs to the N(4)/N(6)-methyltransferase family.</text>
</comment>
<dbReference type="SUPFAM" id="SSF53335">
    <property type="entry name" value="S-adenosyl-L-methionine-dependent methyltransferases"/>
    <property type="match status" value="1"/>
</dbReference>
<keyword evidence="2" id="KW-0489">Methyltransferase</keyword>
<reference evidence="7" key="1">
    <citation type="submission" date="2022-12" db="EMBL/GenBank/DDBJ databases">
        <title>Genome of R. gnavus strain RSHDN_123.</title>
        <authorList>
            <person name="Abdugheni R."/>
        </authorList>
    </citation>
    <scope>NUCLEOTIDE SEQUENCE</scope>
    <source>
        <strain evidence="7">RSHDN_123</strain>
    </source>
</reference>
<dbReference type="Pfam" id="PF01555">
    <property type="entry name" value="N6_N4_Mtase"/>
    <property type="match status" value="1"/>
</dbReference>
<dbReference type="InterPro" id="IPR002052">
    <property type="entry name" value="DNA_methylase_N6_adenine_CS"/>
</dbReference>
<organism evidence="7 8">
    <name type="scientific">Mediterraneibacter gnavus</name>
    <name type="common">Ruminococcus gnavus</name>
    <dbReference type="NCBI Taxonomy" id="33038"/>
    <lineage>
        <taxon>Bacteria</taxon>
        <taxon>Bacillati</taxon>
        <taxon>Bacillota</taxon>
        <taxon>Clostridia</taxon>
        <taxon>Lachnospirales</taxon>
        <taxon>Lachnospiraceae</taxon>
        <taxon>Mediterraneibacter</taxon>
    </lineage>
</organism>
<evidence type="ECO:0000259" key="6">
    <source>
        <dbReference type="Pfam" id="PF01555"/>
    </source>
</evidence>
<keyword evidence="3" id="KW-0808">Transferase</keyword>
<dbReference type="GO" id="GO:0008170">
    <property type="term" value="F:N-methyltransferase activity"/>
    <property type="evidence" value="ECO:0007669"/>
    <property type="project" value="InterPro"/>
</dbReference>
<name>A0A9X3HHX8_MEDGN</name>
<dbReference type="GO" id="GO:0032259">
    <property type="term" value="P:methylation"/>
    <property type="evidence" value="ECO:0007669"/>
    <property type="project" value="UniProtKB-KW"/>
</dbReference>
<evidence type="ECO:0000256" key="3">
    <source>
        <dbReference type="ARBA" id="ARBA00022679"/>
    </source>
</evidence>
<dbReference type="RefSeq" id="WP_269763068.1">
    <property type="nucleotide sequence ID" value="NZ_JAPZEC010000021.1"/>
</dbReference>
<dbReference type="EC" id="2.1.1.-" evidence="5"/>
<evidence type="ECO:0000313" key="7">
    <source>
        <dbReference type="EMBL" id="MCZ7695104.1"/>
    </source>
</evidence>
<evidence type="ECO:0000256" key="5">
    <source>
        <dbReference type="RuleBase" id="RU362026"/>
    </source>
</evidence>
<dbReference type="InterPro" id="IPR001091">
    <property type="entry name" value="RM_Methyltransferase"/>
</dbReference>
<proteinExistence type="inferred from homology"/>
<gene>
    <name evidence="7" type="ORF">O8D18_13905</name>
</gene>
<sequence length="257" mass="30059">MATFLEQSKNCIYQADCREVLKQIPSETVDLIIADPPYYRMKGAFDFVFQDYKEYLLWCESWVRECYRILKPTGAFYCWGSCLMIDRLSVEVLEKFDWMKRNLIVWNYKTGRPAKAAYRNEAEYLWFYSKPLHQLNQDAIRIPYQPGGEKDKRKNPKGKTCGNVWEFSRIMPNYKESTGHPTQKPEKLAERMILASSHAGDLVVIPFAGSGSEIVQCIKKERTFIAAEVNERYVQEIIVPRIEKSCGESRYRIQAMV</sequence>
<accession>A0A9X3HHX8</accession>
<evidence type="ECO:0000313" key="8">
    <source>
        <dbReference type="Proteomes" id="UP001148455"/>
    </source>
</evidence>